<feature type="compositionally biased region" description="Basic and acidic residues" evidence="1">
    <location>
        <begin position="43"/>
        <end position="55"/>
    </location>
</feature>
<dbReference type="AlphaFoldDB" id="A0A699SEF3"/>
<feature type="non-terminal residue" evidence="2">
    <location>
        <position position="1"/>
    </location>
</feature>
<gene>
    <name evidence="2" type="ORF">Tci_867956</name>
</gene>
<feature type="compositionally biased region" description="Acidic residues" evidence="1">
    <location>
        <begin position="1"/>
        <end position="12"/>
    </location>
</feature>
<evidence type="ECO:0000256" key="1">
    <source>
        <dbReference type="SAM" id="MobiDB-lite"/>
    </source>
</evidence>
<feature type="compositionally biased region" description="Acidic residues" evidence="1">
    <location>
        <begin position="19"/>
        <end position="41"/>
    </location>
</feature>
<sequence length="223" mass="24382">VLDVPIDESDEEISWKSSDEDDDDEVDERSNVDDQDSDNNGDDFVHPKLSIHEEEAKDEESFGPIVQTPEKSDDESNDDVSLGLNVGSEEGQDAKDDDDELYRDVNINLEGRDVQMIDVHTTQEFEDTHVTLTPVNPDGQQQSSSVSSQFVTSMLNPSPDAGIDSLFESTLRVDVQASTTVAPLTLTVPTLPPPTIPTISQVPQAPTPPTTAPSTFLQDLPNF</sequence>
<feature type="region of interest" description="Disordered" evidence="1">
    <location>
        <begin position="1"/>
        <end position="100"/>
    </location>
</feature>
<feature type="non-terminal residue" evidence="2">
    <location>
        <position position="223"/>
    </location>
</feature>
<dbReference type="EMBL" id="BKCJ011157672">
    <property type="protein sequence ID" value="GFC95986.1"/>
    <property type="molecule type" value="Genomic_DNA"/>
</dbReference>
<evidence type="ECO:0000313" key="2">
    <source>
        <dbReference type="EMBL" id="GFC95986.1"/>
    </source>
</evidence>
<comment type="caution">
    <text evidence="2">The sequence shown here is derived from an EMBL/GenBank/DDBJ whole genome shotgun (WGS) entry which is preliminary data.</text>
</comment>
<feature type="region of interest" description="Disordered" evidence="1">
    <location>
        <begin position="195"/>
        <end position="223"/>
    </location>
</feature>
<name>A0A699SEF3_TANCI</name>
<reference evidence="2" key="1">
    <citation type="journal article" date="2019" name="Sci. Rep.">
        <title>Draft genome of Tanacetum cinerariifolium, the natural source of mosquito coil.</title>
        <authorList>
            <person name="Yamashiro T."/>
            <person name="Shiraishi A."/>
            <person name="Satake H."/>
            <person name="Nakayama K."/>
        </authorList>
    </citation>
    <scope>NUCLEOTIDE SEQUENCE</scope>
</reference>
<accession>A0A699SEF3</accession>
<organism evidence="2">
    <name type="scientific">Tanacetum cinerariifolium</name>
    <name type="common">Dalmatian daisy</name>
    <name type="synonym">Chrysanthemum cinerariifolium</name>
    <dbReference type="NCBI Taxonomy" id="118510"/>
    <lineage>
        <taxon>Eukaryota</taxon>
        <taxon>Viridiplantae</taxon>
        <taxon>Streptophyta</taxon>
        <taxon>Embryophyta</taxon>
        <taxon>Tracheophyta</taxon>
        <taxon>Spermatophyta</taxon>
        <taxon>Magnoliopsida</taxon>
        <taxon>eudicotyledons</taxon>
        <taxon>Gunneridae</taxon>
        <taxon>Pentapetalae</taxon>
        <taxon>asterids</taxon>
        <taxon>campanulids</taxon>
        <taxon>Asterales</taxon>
        <taxon>Asteraceae</taxon>
        <taxon>Asteroideae</taxon>
        <taxon>Anthemideae</taxon>
        <taxon>Anthemidinae</taxon>
        <taxon>Tanacetum</taxon>
    </lineage>
</organism>
<protein>
    <submittedName>
        <fullName evidence="2">Uncharacterized protein</fullName>
    </submittedName>
</protein>
<proteinExistence type="predicted"/>